<proteinExistence type="predicted"/>
<dbReference type="SUPFAM" id="SSF160363">
    <property type="entry name" value="MTH889-like"/>
    <property type="match status" value="1"/>
</dbReference>
<sequence length="96" mass="10327">MAPLKRLVVDVLKPHDPDLAEFADHLSGVDGVDGVTASLIERDKEVQNVKVTLAGEAVDVEATEAEVERLGGTVHSVDQVSCGERVVEDRPTPQDR</sequence>
<dbReference type="PANTHER" id="PTHR42240">
    <property type="entry name" value="DUF211 DOMAIN-CONTAINING PROTEIN"/>
    <property type="match status" value="1"/>
</dbReference>
<dbReference type="Proteomes" id="UP001259659">
    <property type="component" value="Unassembled WGS sequence"/>
</dbReference>
<dbReference type="InterPro" id="IPR023129">
    <property type="entry name" value="MTH889-like_dom_sf"/>
</dbReference>
<dbReference type="InterPro" id="IPR003831">
    <property type="entry name" value="DUF211"/>
</dbReference>
<comment type="caution">
    <text evidence="1">The sequence shown here is derived from an EMBL/GenBank/DDBJ whole genome shotgun (WGS) entry which is preliminary data.</text>
</comment>
<dbReference type="PANTHER" id="PTHR42240:SF1">
    <property type="entry name" value="DUF211 DOMAIN-CONTAINING PROTEIN"/>
    <property type="match status" value="1"/>
</dbReference>
<accession>A0ABU2FGJ9</accession>
<evidence type="ECO:0000313" key="2">
    <source>
        <dbReference type="Proteomes" id="UP001259659"/>
    </source>
</evidence>
<name>A0ABU2FGJ9_9EURY</name>
<protein>
    <submittedName>
        <fullName evidence="1">DUF211 domain-containing protein</fullName>
    </submittedName>
</protein>
<dbReference type="Pfam" id="PF02680">
    <property type="entry name" value="DUF211"/>
    <property type="match status" value="1"/>
</dbReference>
<keyword evidence="2" id="KW-1185">Reference proteome</keyword>
<organism evidence="1 2">
    <name type="scientific">Haloarcula saliterrae</name>
    <dbReference type="NCBI Taxonomy" id="2950534"/>
    <lineage>
        <taxon>Archaea</taxon>
        <taxon>Methanobacteriati</taxon>
        <taxon>Methanobacteriota</taxon>
        <taxon>Stenosarchaea group</taxon>
        <taxon>Halobacteria</taxon>
        <taxon>Halobacteriales</taxon>
        <taxon>Haloarculaceae</taxon>
        <taxon>Haloarcula</taxon>
    </lineage>
</organism>
<dbReference type="Gene3D" id="3.30.70.1340">
    <property type="entry name" value="MTH889-like domain"/>
    <property type="match status" value="1"/>
</dbReference>
<dbReference type="RefSeq" id="WP_310921221.1">
    <property type="nucleotide sequence ID" value="NZ_JAMQON010000006.1"/>
</dbReference>
<dbReference type="EMBL" id="JAMQON010000006">
    <property type="protein sequence ID" value="MDS0261388.1"/>
    <property type="molecule type" value="Genomic_DNA"/>
</dbReference>
<gene>
    <name evidence="1" type="ORF">NDI56_18460</name>
</gene>
<reference evidence="1 2" key="1">
    <citation type="submission" date="2022-06" db="EMBL/GenBank/DDBJ databases">
        <title>Haloarcula sp. a new haloarchaeum isolate from saline soil.</title>
        <authorList>
            <person name="Strakova D."/>
            <person name="Galisteo C."/>
            <person name="Sanchez-Porro C."/>
            <person name="Ventosa A."/>
        </authorList>
    </citation>
    <scope>NUCLEOTIDE SEQUENCE [LARGE SCALE GENOMIC DNA]</scope>
    <source>
        <strain evidence="1 2">S1CR25-12</strain>
    </source>
</reference>
<evidence type="ECO:0000313" key="1">
    <source>
        <dbReference type="EMBL" id="MDS0261388.1"/>
    </source>
</evidence>